<dbReference type="AlphaFoldDB" id="A0AA90SGI9"/>
<dbReference type="RefSeq" id="WP_305160517.1">
    <property type="nucleotide sequence ID" value="NZ_JAUUTP010000011.1"/>
</dbReference>
<evidence type="ECO:0000313" key="2">
    <source>
        <dbReference type="Proteomes" id="UP001178277"/>
    </source>
</evidence>
<gene>
    <name evidence="1" type="ORF">Q8G35_12510</name>
</gene>
<organism evidence="1 2">
    <name type="scientific">Peribacillus simplex</name>
    <dbReference type="NCBI Taxonomy" id="1478"/>
    <lineage>
        <taxon>Bacteria</taxon>
        <taxon>Bacillati</taxon>
        <taxon>Bacillota</taxon>
        <taxon>Bacilli</taxon>
        <taxon>Bacillales</taxon>
        <taxon>Bacillaceae</taxon>
        <taxon>Peribacillus</taxon>
    </lineage>
</organism>
<dbReference type="Proteomes" id="UP001178277">
    <property type="component" value="Unassembled WGS sequence"/>
</dbReference>
<dbReference type="NCBIfam" id="TIGR01725">
    <property type="entry name" value="phge_HK97_gp10"/>
    <property type="match status" value="1"/>
</dbReference>
<protein>
    <submittedName>
        <fullName evidence="1">HK97 gp10 family phage protein</fullName>
    </submittedName>
</protein>
<dbReference type="EMBL" id="JAUUTP010000011">
    <property type="protein sequence ID" value="MDP1419233.1"/>
    <property type="molecule type" value="Genomic_DNA"/>
</dbReference>
<evidence type="ECO:0000313" key="1">
    <source>
        <dbReference type="EMBL" id="MDP1419233.1"/>
    </source>
</evidence>
<dbReference type="InterPro" id="IPR010064">
    <property type="entry name" value="HK97-gp10_tail"/>
</dbReference>
<comment type="caution">
    <text evidence="1">The sequence shown here is derived from an EMBL/GenBank/DDBJ whole genome shotgun (WGS) entry which is preliminary data.</text>
</comment>
<reference evidence="1" key="1">
    <citation type="submission" date="2023-07" db="EMBL/GenBank/DDBJ databases">
        <title>Murine gut Bacillus species.</title>
        <authorList>
            <person name="Gutman E."/>
            <person name="Hashuel R."/>
            <person name="Litvak Y."/>
        </authorList>
    </citation>
    <scope>NUCLEOTIDE SEQUENCE</scope>
    <source>
        <strain evidence="1">RU283</strain>
    </source>
</reference>
<dbReference type="Pfam" id="PF04883">
    <property type="entry name" value="HK97-gp10_like"/>
    <property type="match status" value="1"/>
</dbReference>
<sequence length="119" mass="13258">MKFKTKFKGLDQLTTKLETYREDKTQEAIEIVTDTAFKIQANGKTRVAVDTGHTKRNIKVEIASDGLSALIGTRGDDVEYAVPLEFGTNDTPAQPFMVPAHEEERPEFLSNLKDTLGEV</sequence>
<proteinExistence type="predicted"/>
<accession>A0AA90SGI9</accession>
<name>A0AA90SGI9_9BACI</name>